<proteinExistence type="predicted"/>
<dbReference type="EMBL" id="KE525331">
    <property type="protein sequence ID" value="KFB47394.1"/>
    <property type="molecule type" value="Genomic_DNA"/>
</dbReference>
<gene>
    <name evidence="1" type="ORF">ZHAS_00015641</name>
</gene>
<sequence>MIGKAPADPSPLSGTWFGLSKPILLPTLTHGHLGSGTRDSKSVTISRDPKNGYIARRIKDVELRHGRGLTMAMTPPARVEEYRLSPFGGGLLSV</sequence>
<dbReference type="EnsemblMetazoa" id="ASIC015641-RA">
    <property type="protein sequence ID" value="ASIC015641-PA"/>
    <property type="gene ID" value="ASIC015641"/>
</dbReference>
<dbReference type="AlphaFoldDB" id="A0A084WB00"/>
<dbReference type="EMBL" id="ATLV01022298">
    <property type="status" value="NOT_ANNOTATED_CDS"/>
    <property type="molecule type" value="Genomic_DNA"/>
</dbReference>
<dbReference type="Proteomes" id="UP000030765">
    <property type="component" value="Unassembled WGS sequence"/>
</dbReference>
<evidence type="ECO:0000313" key="2">
    <source>
        <dbReference type="EnsemblMetazoa" id="ASIC015641-PA"/>
    </source>
</evidence>
<reference evidence="1 3" key="1">
    <citation type="journal article" date="2014" name="BMC Genomics">
        <title>Genome sequence of Anopheles sinensis provides insight into genetics basis of mosquito competence for malaria parasites.</title>
        <authorList>
            <person name="Zhou D."/>
            <person name="Zhang D."/>
            <person name="Ding G."/>
            <person name="Shi L."/>
            <person name="Hou Q."/>
            <person name="Ye Y."/>
            <person name="Xu Y."/>
            <person name="Zhou H."/>
            <person name="Xiong C."/>
            <person name="Li S."/>
            <person name="Yu J."/>
            <person name="Hong S."/>
            <person name="Yu X."/>
            <person name="Zou P."/>
            <person name="Chen C."/>
            <person name="Chang X."/>
            <person name="Wang W."/>
            <person name="Lv Y."/>
            <person name="Sun Y."/>
            <person name="Ma L."/>
            <person name="Shen B."/>
            <person name="Zhu C."/>
        </authorList>
    </citation>
    <scope>NUCLEOTIDE SEQUENCE [LARGE SCALE GENOMIC DNA]</scope>
</reference>
<organism evidence="1">
    <name type="scientific">Anopheles sinensis</name>
    <name type="common">Mosquito</name>
    <dbReference type="NCBI Taxonomy" id="74873"/>
    <lineage>
        <taxon>Eukaryota</taxon>
        <taxon>Metazoa</taxon>
        <taxon>Ecdysozoa</taxon>
        <taxon>Arthropoda</taxon>
        <taxon>Hexapoda</taxon>
        <taxon>Insecta</taxon>
        <taxon>Pterygota</taxon>
        <taxon>Neoptera</taxon>
        <taxon>Endopterygota</taxon>
        <taxon>Diptera</taxon>
        <taxon>Nematocera</taxon>
        <taxon>Culicoidea</taxon>
        <taxon>Culicidae</taxon>
        <taxon>Anophelinae</taxon>
        <taxon>Anopheles</taxon>
    </lineage>
</organism>
<protein>
    <submittedName>
        <fullName evidence="1 2">Uncharacterized protein</fullName>
    </submittedName>
</protein>
<reference evidence="2" key="2">
    <citation type="submission" date="2020-05" db="UniProtKB">
        <authorList>
            <consortium name="EnsemblMetazoa"/>
        </authorList>
    </citation>
    <scope>IDENTIFICATION</scope>
</reference>
<keyword evidence="3" id="KW-1185">Reference proteome</keyword>
<accession>A0A084WB00</accession>
<name>A0A084WB00_ANOSI</name>
<evidence type="ECO:0000313" key="3">
    <source>
        <dbReference type="Proteomes" id="UP000030765"/>
    </source>
</evidence>
<evidence type="ECO:0000313" key="1">
    <source>
        <dbReference type="EMBL" id="KFB47394.1"/>
    </source>
</evidence>
<dbReference type="VEuPathDB" id="VectorBase:ASIC015641"/>